<dbReference type="InterPro" id="IPR045195">
    <property type="entry name" value="LOG2-like_mRING_C3HC5"/>
</dbReference>
<dbReference type="EC" id="2.3.2.27" evidence="3"/>
<evidence type="ECO:0000256" key="7">
    <source>
        <dbReference type="ARBA" id="ARBA00022771"/>
    </source>
</evidence>
<keyword evidence="9" id="KW-0862">Zinc</keyword>
<evidence type="ECO:0000256" key="11">
    <source>
        <dbReference type="PROSITE-ProRule" id="PRU00175"/>
    </source>
</evidence>
<evidence type="ECO:0000256" key="12">
    <source>
        <dbReference type="SAM" id="Phobius"/>
    </source>
</evidence>
<evidence type="ECO:0000256" key="3">
    <source>
        <dbReference type="ARBA" id="ARBA00012483"/>
    </source>
</evidence>
<dbReference type="GO" id="GO:0016567">
    <property type="term" value="P:protein ubiquitination"/>
    <property type="evidence" value="ECO:0007669"/>
    <property type="project" value="TreeGrafter"/>
</dbReference>
<evidence type="ECO:0000313" key="15">
    <source>
        <dbReference type="Proteomes" id="UP000688947"/>
    </source>
</evidence>
<proteinExistence type="predicted"/>
<dbReference type="OrthoDB" id="420380at2759"/>
<dbReference type="VEuPathDB" id="FungiDB:PC110_g5048"/>
<comment type="catalytic activity">
    <reaction evidence="1">
        <text>S-ubiquitinyl-[E2 ubiquitin-conjugating enzyme]-L-cysteine + [acceptor protein]-L-lysine = [E2 ubiquitin-conjugating enzyme]-L-cysteine + N(6)-ubiquitinyl-[acceptor protein]-L-lysine.</text>
        <dbReference type="EC" id="2.3.2.27"/>
    </reaction>
</comment>
<feature type="domain" description="RING-type" evidence="13">
    <location>
        <begin position="857"/>
        <end position="896"/>
    </location>
</feature>
<keyword evidence="12" id="KW-1133">Transmembrane helix</keyword>
<evidence type="ECO:0000313" key="14">
    <source>
        <dbReference type="EMBL" id="KAG6972931.1"/>
    </source>
</evidence>
<dbReference type="GO" id="GO:0005737">
    <property type="term" value="C:cytoplasm"/>
    <property type="evidence" value="ECO:0007669"/>
    <property type="project" value="TreeGrafter"/>
</dbReference>
<dbReference type="AlphaFoldDB" id="A0A8T1V2N1"/>
<comment type="caution">
    <text evidence="14">The sequence shown here is derived from an EMBL/GenBank/DDBJ whole genome shotgun (WGS) entry which is preliminary data.</text>
</comment>
<evidence type="ECO:0000256" key="1">
    <source>
        <dbReference type="ARBA" id="ARBA00000900"/>
    </source>
</evidence>
<dbReference type="Pfam" id="PF13920">
    <property type="entry name" value="zf-C3HC4_3"/>
    <property type="match status" value="1"/>
</dbReference>
<keyword evidence="6" id="KW-0479">Metal-binding</keyword>
<name>A0A8T1V2N1_9STRA</name>
<keyword evidence="12" id="KW-0472">Membrane</keyword>
<dbReference type="SMART" id="SM00184">
    <property type="entry name" value="RING"/>
    <property type="match status" value="1"/>
</dbReference>
<keyword evidence="7 11" id="KW-0863">Zinc-finger</keyword>
<dbReference type="CDD" id="cd16789">
    <property type="entry name" value="mRING-HC-C3HC5_MGRN1-like"/>
    <property type="match status" value="1"/>
</dbReference>
<feature type="transmembrane region" description="Helical" evidence="12">
    <location>
        <begin position="27"/>
        <end position="46"/>
    </location>
</feature>
<evidence type="ECO:0000256" key="9">
    <source>
        <dbReference type="ARBA" id="ARBA00022833"/>
    </source>
</evidence>
<dbReference type="EMBL" id="JAENGZ010000027">
    <property type="protein sequence ID" value="KAG6972931.1"/>
    <property type="molecule type" value="Genomic_DNA"/>
</dbReference>
<protein>
    <recommendedName>
        <fullName evidence="3">RING-type E3 ubiquitin transferase</fullName>
        <ecNumber evidence="3">2.3.2.27</ecNumber>
    </recommendedName>
</protein>
<dbReference type="InterPro" id="IPR001841">
    <property type="entry name" value="Znf_RING"/>
</dbReference>
<keyword evidence="12" id="KW-0812">Transmembrane</keyword>
<dbReference type="PROSITE" id="PS50089">
    <property type="entry name" value="ZF_RING_2"/>
    <property type="match status" value="1"/>
</dbReference>
<dbReference type="Pfam" id="PF26192">
    <property type="entry name" value="RNF157-like_N"/>
    <property type="match status" value="1"/>
</dbReference>
<comment type="pathway">
    <text evidence="2">Protein modification; protein ubiquitination.</text>
</comment>
<evidence type="ECO:0000256" key="10">
    <source>
        <dbReference type="ARBA" id="ARBA00023288"/>
    </source>
</evidence>
<evidence type="ECO:0000256" key="8">
    <source>
        <dbReference type="ARBA" id="ARBA00022786"/>
    </source>
</evidence>
<keyword evidence="10" id="KW-0449">Lipoprotein</keyword>
<dbReference type="GO" id="GO:0061630">
    <property type="term" value="F:ubiquitin protein ligase activity"/>
    <property type="evidence" value="ECO:0007669"/>
    <property type="project" value="UniProtKB-EC"/>
</dbReference>
<dbReference type="InterPro" id="IPR045194">
    <property type="entry name" value="MGRN1/RNF157-like"/>
</dbReference>
<evidence type="ECO:0000256" key="5">
    <source>
        <dbReference type="ARBA" id="ARBA00022707"/>
    </source>
</evidence>
<reference evidence="14" key="1">
    <citation type="submission" date="2021-01" db="EMBL/GenBank/DDBJ databases">
        <title>Phytophthora aleatoria, a newly-described species from Pinus radiata is distinct from Phytophthora cactorum isolates based on comparative genomics.</title>
        <authorList>
            <person name="Mcdougal R."/>
            <person name="Panda P."/>
            <person name="Williams N."/>
            <person name="Studholme D.J."/>
        </authorList>
    </citation>
    <scope>NUCLEOTIDE SEQUENCE</scope>
    <source>
        <strain evidence="14">NZFS 3830</strain>
    </source>
</reference>
<organism evidence="14 15">
    <name type="scientific">Phytophthora cactorum</name>
    <dbReference type="NCBI Taxonomy" id="29920"/>
    <lineage>
        <taxon>Eukaryota</taxon>
        <taxon>Sar</taxon>
        <taxon>Stramenopiles</taxon>
        <taxon>Oomycota</taxon>
        <taxon>Peronosporomycetes</taxon>
        <taxon>Peronosporales</taxon>
        <taxon>Peronosporaceae</taxon>
        <taxon>Phytophthora</taxon>
    </lineage>
</organism>
<dbReference type="PANTHER" id="PTHR22996">
    <property type="entry name" value="MAHOGUNIN"/>
    <property type="match status" value="1"/>
</dbReference>
<evidence type="ECO:0000256" key="4">
    <source>
        <dbReference type="ARBA" id="ARBA00022679"/>
    </source>
</evidence>
<dbReference type="VEuPathDB" id="FungiDB:PC110_g5047"/>
<gene>
    <name evidence="14" type="ORF">JG687_00001198</name>
</gene>
<dbReference type="PANTHER" id="PTHR22996:SF0">
    <property type="entry name" value="RE60872P-RELATED"/>
    <property type="match status" value="1"/>
</dbReference>
<dbReference type="Proteomes" id="UP000688947">
    <property type="component" value="Unassembled WGS sequence"/>
</dbReference>
<keyword evidence="4" id="KW-0808">Transferase</keyword>
<dbReference type="GO" id="GO:0008270">
    <property type="term" value="F:zinc ion binding"/>
    <property type="evidence" value="ECO:0007669"/>
    <property type="project" value="UniProtKB-KW"/>
</dbReference>
<keyword evidence="5" id="KW-0519">Myristate</keyword>
<evidence type="ECO:0000256" key="2">
    <source>
        <dbReference type="ARBA" id="ARBA00004906"/>
    </source>
</evidence>
<sequence>MPSTPEPAATESTPTKRAPRLALSKNLVVLSALPVIVAVFVTVWALPDWLLQWRGVSIESSHVNASVLSTADDVLVDKYESDLVKIISYPLLVGAAADVECPNFQSIGDGLTNVELVLGLEQQLRDQDRVFFMLNGENEGTYLPWKHNPSEEACLLELAQTAAQHLGADLDRVANGLKLFSIDGLQILTADELDSQRIAHVLLDGQLWVWPGIKVGYVREIEGCTVTTQSLHPKLFTVEGFFSQEEADAIIAEGIDHISRSPVDSSDAEDGYHADRTSYTAFLDDSHFTRDFRVRSSRLARLPSPSYTEMMQLVRYETGQFYRNHEDYFESKVFVPTKELAAGQFEGWIDWASSKIEELREKHGDHIVPDEFQPGGAMFPDSQSTTTFQNALLKGFMEDAEVNNFFWHADLEWGDWIKENLEQEADNIIEPLLEGKREDYPTFYMSFQTRLVNYLLEDYSQKFLVETFTEDLYKWLIANKNNDDTLLEVLRNSQSAFDIVVKSWVKRAGDLFTYEKPKYLHHFEPNRFVTLFLYLNDCPEGGETIFPYSKEHLVTGIEREDRRTRFDTMGHTASVNRQRRVTTGTLYGEPAGAATAPRGSYTPAQMQALYLSRGRPDMAFMSNQGHMPVDVPELQQTCTVKNHVNLKKASLKLQRSLTEPLQYALEFQLDATKPCRISVYLVATETIDADTGGSSFALVHADKNPVLSQHFPSGLGQRFLLNGGEKEENAAKEEDQEKHEQSLPLLDFSSYDPDELVYKADTTQFPLVIVLEVSSDKKRPQSQTTFCSFVKKGEDLWDIKMLKQKILVDGLTYELQEIYGIDGSVAAAPKTGRNGDGQTDTTQTAQDEIEIPEGAECIICLCEPRNTTILPCRHMCLCTECAEALRKSSSTCPICRTHVEALLQIRVEAKETTTTEAEEDKTEVEETT</sequence>
<accession>A0A8T1V2N1</accession>
<dbReference type="InterPro" id="IPR058981">
    <property type="entry name" value="MGRN1/RNF157-like_N"/>
</dbReference>
<evidence type="ECO:0000259" key="13">
    <source>
        <dbReference type="PROSITE" id="PS50089"/>
    </source>
</evidence>
<keyword evidence="8" id="KW-0833">Ubl conjugation pathway</keyword>
<evidence type="ECO:0000256" key="6">
    <source>
        <dbReference type="ARBA" id="ARBA00022723"/>
    </source>
</evidence>